<name>A0ABV1LG60_9BURK</name>
<dbReference type="RefSeq" id="WP_349541110.1">
    <property type="nucleotide sequence ID" value="NZ_JAOALG010000001.1"/>
</dbReference>
<feature type="transmembrane region" description="Helical" evidence="1">
    <location>
        <begin position="17"/>
        <end position="37"/>
    </location>
</feature>
<evidence type="ECO:0008006" key="4">
    <source>
        <dbReference type="Google" id="ProtNLM"/>
    </source>
</evidence>
<dbReference type="Proteomes" id="UP001469089">
    <property type="component" value="Unassembled WGS sequence"/>
</dbReference>
<proteinExistence type="predicted"/>
<gene>
    <name evidence="2" type="ORF">N0A02_02335</name>
</gene>
<evidence type="ECO:0000256" key="1">
    <source>
        <dbReference type="SAM" id="Phobius"/>
    </source>
</evidence>
<evidence type="ECO:0000313" key="2">
    <source>
        <dbReference type="EMBL" id="MEQ5838277.1"/>
    </source>
</evidence>
<keyword evidence="1" id="KW-0472">Membrane</keyword>
<sequence length="198" mass="22184">MAQPTTDWFNSDAVKQAIPALATLLATGLTLFFTYLGKRSTDANNLKLESLRHDREQGKALSAKKSEVAKEIISAIGATETALAKYTAIYREGLNFFNPVVTDEIRPKLDNALTEMGSAIEGCLASKPFVEIFGDQNLRSSFEIYLRNIVTFNRLIRLPLSDSERTPKKIEFWHRQIEMGRLDLLASLRPIYLGEVSS</sequence>
<dbReference type="EMBL" id="JAOALG010000001">
    <property type="protein sequence ID" value="MEQ5838277.1"/>
    <property type="molecule type" value="Genomic_DNA"/>
</dbReference>
<comment type="caution">
    <text evidence="2">The sequence shown here is derived from an EMBL/GenBank/DDBJ whole genome shotgun (WGS) entry which is preliminary data.</text>
</comment>
<reference evidence="2 3" key="1">
    <citation type="journal article" date="2024" name="Chem. Sci.">
        <title>Discovery of a lagriamide polyketide by integrated genome mining, isotopic labeling, and untargeted metabolomics.</title>
        <authorList>
            <person name="Fergusson C.H."/>
            <person name="Saulog J."/>
            <person name="Paulo B.S."/>
            <person name="Wilson D.M."/>
            <person name="Liu D.Y."/>
            <person name="Morehouse N.J."/>
            <person name="Waterworth S."/>
            <person name="Barkei J."/>
            <person name="Gray C.A."/>
            <person name="Kwan J.C."/>
            <person name="Eustaquio A.S."/>
            <person name="Linington R.G."/>
        </authorList>
    </citation>
    <scope>NUCLEOTIDE SEQUENCE [LARGE SCALE GENOMIC DNA]</scope>
    <source>
        <strain evidence="2 3">RL17-338-BIF-B</strain>
    </source>
</reference>
<keyword evidence="1" id="KW-0812">Transmembrane</keyword>
<keyword evidence="1" id="KW-1133">Transmembrane helix</keyword>
<keyword evidence="3" id="KW-1185">Reference proteome</keyword>
<evidence type="ECO:0000313" key="3">
    <source>
        <dbReference type="Proteomes" id="UP001469089"/>
    </source>
</evidence>
<protein>
    <recommendedName>
        <fullName evidence="4">DUF4760 domain-containing protein</fullName>
    </recommendedName>
</protein>
<accession>A0ABV1LG60</accession>
<organism evidence="2 3">
    <name type="scientific">Paraburkholderia acidicola</name>
    <dbReference type="NCBI Taxonomy" id="1912599"/>
    <lineage>
        <taxon>Bacteria</taxon>
        <taxon>Pseudomonadati</taxon>
        <taxon>Pseudomonadota</taxon>
        <taxon>Betaproteobacteria</taxon>
        <taxon>Burkholderiales</taxon>
        <taxon>Burkholderiaceae</taxon>
        <taxon>Paraburkholderia</taxon>
    </lineage>
</organism>